<comment type="subcellular location">
    <subcellularLocation>
        <location evidence="13">Cytoplasm</location>
    </subcellularLocation>
    <subcellularLocation>
        <location evidence="13">Nucleus</location>
    </subcellularLocation>
</comment>
<dbReference type="InterPro" id="IPR001353">
    <property type="entry name" value="Proteasome_sua/b"/>
</dbReference>
<dbReference type="GO" id="GO:0005634">
    <property type="term" value="C:nucleus"/>
    <property type="evidence" value="ECO:0007669"/>
    <property type="project" value="UniProtKB-SubCell"/>
</dbReference>
<dbReference type="InterPro" id="IPR000243">
    <property type="entry name" value="Pept_T1A_subB"/>
</dbReference>
<comment type="similarity">
    <text evidence="13">Belongs to the peptidase T1B family.</text>
</comment>
<keyword evidence="15" id="KW-1185">Reference proteome</keyword>
<dbReference type="EMBL" id="MU551695">
    <property type="protein sequence ID" value="KAI5618394.1"/>
    <property type="molecule type" value="Genomic_DNA"/>
</dbReference>
<name>A0AAD5AKF7_SILAS</name>
<dbReference type="PROSITE" id="PS00854">
    <property type="entry name" value="PROTEASOME_BETA_1"/>
    <property type="match status" value="1"/>
</dbReference>
<evidence type="ECO:0000313" key="14">
    <source>
        <dbReference type="EMBL" id="KAI5618394.1"/>
    </source>
</evidence>
<dbReference type="FunFam" id="3.60.20.10:FF:000010">
    <property type="entry name" value="Proteasome subunit beta type-1"/>
    <property type="match status" value="1"/>
</dbReference>
<evidence type="ECO:0000256" key="1">
    <source>
        <dbReference type="ARBA" id="ARBA00001198"/>
    </source>
</evidence>
<keyword evidence="6" id="KW-0391">Immunity</keyword>
<comment type="catalytic activity">
    <reaction evidence="1">
        <text>Cleavage of peptide bonds with very broad specificity.</text>
        <dbReference type="EC" id="3.4.25.1"/>
    </reaction>
</comment>
<gene>
    <name evidence="14" type="ORF">C0J50_21982</name>
</gene>
<dbReference type="GO" id="GO:0005737">
    <property type="term" value="C:cytoplasm"/>
    <property type="evidence" value="ECO:0007669"/>
    <property type="project" value="UniProtKB-SubCell"/>
</dbReference>
<dbReference type="GO" id="GO:0005839">
    <property type="term" value="C:proteasome core complex"/>
    <property type="evidence" value="ECO:0007669"/>
    <property type="project" value="InterPro"/>
</dbReference>
<dbReference type="InterPro" id="IPR016050">
    <property type="entry name" value="Proteasome_bsu_CS"/>
</dbReference>
<evidence type="ECO:0000256" key="2">
    <source>
        <dbReference type="ARBA" id="ARBA00022490"/>
    </source>
</evidence>
<evidence type="ECO:0000256" key="4">
    <source>
        <dbReference type="ARBA" id="ARBA00022698"/>
    </source>
</evidence>
<evidence type="ECO:0000313" key="15">
    <source>
        <dbReference type="Proteomes" id="UP001205998"/>
    </source>
</evidence>
<evidence type="ECO:0000256" key="12">
    <source>
        <dbReference type="PIRSR" id="PIRSR600243-1"/>
    </source>
</evidence>
<protein>
    <recommendedName>
        <fullName evidence="13">Proteasome subunit beta</fullName>
    </recommendedName>
</protein>
<keyword evidence="3" id="KW-0645">Protease</keyword>
<evidence type="ECO:0000256" key="9">
    <source>
        <dbReference type="ARBA" id="ARBA00023242"/>
    </source>
</evidence>
<comment type="function">
    <text evidence="10">The proteasome is a multicatalytic proteinase complex which is characterized by its ability to cleave peptides with Arg, Phe, Tyr, Leu, and Glu adjacent to the leaving group at neutral or slightly basic pH. The proteasome has an ATP-dependent proteolytic activity. This subunit is involved in antigen processing to generate class I binding peptides.</text>
</comment>
<accession>A0AAD5AKF7</accession>
<keyword evidence="9 13" id="KW-0539">Nucleus</keyword>
<keyword evidence="5" id="KW-0378">Hydrolase</keyword>
<evidence type="ECO:0000256" key="13">
    <source>
        <dbReference type="RuleBase" id="RU004203"/>
    </source>
</evidence>
<sequence>MLEESTSHPDWLNEEVKTGTTIIAVTFEGGVVVGSDSRVSAGESVVNRVMNKLSQLHDKIYCALSGSAADAQTIAEIVNYQLDVHSIELEEDPLVCSAATLVKNITYKYKEELSAHLIVAGWDRRGGGQVYVTLDGLLSQQPFAIGGSGSSYIYGFVDAEYRTGMTRKESQKFVVDALTLAMNRDGSSGGVAYLVTIDEKGAEEKCILGNELPKFFDE</sequence>
<dbReference type="InterPro" id="IPR023333">
    <property type="entry name" value="Proteasome_suB-type"/>
</dbReference>
<keyword evidence="4" id="KW-0888">Threonine protease</keyword>
<dbReference type="PRINTS" id="PR00141">
    <property type="entry name" value="PROTEASOME"/>
</dbReference>
<keyword evidence="8" id="KW-0865">Zymogen</keyword>
<evidence type="ECO:0000256" key="11">
    <source>
        <dbReference type="ARBA" id="ARBA00063544"/>
    </source>
</evidence>
<evidence type="ECO:0000256" key="3">
    <source>
        <dbReference type="ARBA" id="ARBA00022670"/>
    </source>
</evidence>
<feature type="active site" description="Nucleophile" evidence="12">
    <location>
        <position position="20"/>
    </location>
</feature>
<reference evidence="14" key="1">
    <citation type="submission" date="2018-07" db="EMBL/GenBank/DDBJ databases">
        <title>Comparative genomics of catfishes provides insights into carnivory and benthic adaptation.</title>
        <authorList>
            <person name="Zhang Y."/>
            <person name="Wang D."/>
            <person name="Peng Z."/>
            <person name="Zheng S."/>
            <person name="Shao F."/>
            <person name="Tao W."/>
        </authorList>
    </citation>
    <scope>NUCLEOTIDE SEQUENCE</scope>
    <source>
        <strain evidence="14">Chongqing</strain>
    </source>
</reference>
<dbReference type="GO" id="GO:0051603">
    <property type="term" value="P:proteolysis involved in protein catabolic process"/>
    <property type="evidence" value="ECO:0007669"/>
    <property type="project" value="InterPro"/>
</dbReference>
<dbReference type="AlphaFoldDB" id="A0AAD5AKF7"/>
<dbReference type="PROSITE" id="PS51476">
    <property type="entry name" value="PROTEASOME_BETA_2"/>
    <property type="match status" value="1"/>
</dbReference>
<comment type="subunit">
    <text evidence="11">The 26S proteasome consists of a 20S proteasome core and two 19S regulatory subunits. The 20S proteasome core is composed of 28 subunits that are arranged in four stacked rings, resulting in a barrel-shaped structure. The two end rings are each formed by seven alpha subunits, and the two central rings are each formed by seven beta subunits. The catalytic chamber with the active sites is on the inside of the barrel. Component of the immunoproteasome, where it displaces the equivalent housekeeping subunit PSMB6.</text>
</comment>
<dbReference type="CDD" id="cd03762">
    <property type="entry name" value="proteasome_beta_type_6"/>
    <property type="match status" value="1"/>
</dbReference>
<comment type="caution">
    <text evidence="14">The sequence shown here is derived from an EMBL/GenBank/DDBJ whole genome shotgun (WGS) entry which is preliminary data.</text>
</comment>
<evidence type="ECO:0000256" key="7">
    <source>
        <dbReference type="ARBA" id="ARBA00022942"/>
    </source>
</evidence>
<organism evidence="14 15">
    <name type="scientific">Silurus asotus</name>
    <name type="common">Amur catfish</name>
    <name type="synonym">Parasilurus asotus</name>
    <dbReference type="NCBI Taxonomy" id="30991"/>
    <lineage>
        <taxon>Eukaryota</taxon>
        <taxon>Metazoa</taxon>
        <taxon>Chordata</taxon>
        <taxon>Craniata</taxon>
        <taxon>Vertebrata</taxon>
        <taxon>Euteleostomi</taxon>
        <taxon>Actinopterygii</taxon>
        <taxon>Neopterygii</taxon>
        <taxon>Teleostei</taxon>
        <taxon>Ostariophysi</taxon>
        <taxon>Siluriformes</taxon>
        <taxon>Siluridae</taxon>
        <taxon>Silurus</taxon>
    </lineage>
</organism>
<evidence type="ECO:0000256" key="10">
    <source>
        <dbReference type="ARBA" id="ARBA00025456"/>
    </source>
</evidence>
<dbReference type="Proteomes" id="UP001205998">
    <property type="component" value="Unassembled WGS sequence"/>
</dbReference>
<dbReference type="Gene3D" id="3.60.20.10">
    <property type="entry name" value="Glutamine Phosphoribosylpyrophosphate, subunit 1, domain 1"/>
    <property type="match status" value="1"/>
</dbReference>
<keyword evidence="7 13" id="KW-0647">Proteasome</keyword>
<comment type="function">
    <text evidence="13">Component of the proteasome, a multicatalytic proteinase complex which is characterized by its ability to cleave peptides with Arg, Phe, Tyr, Leu, and Glu adjacent to the leaving group at neutral or slightly basic pH. The proteasome has an ATP-dependent proteolytic activity.</text>
</comment>
<keyword evidence="2 13" id="KW-0963">Cytoplasm</keyword>
<comment type="subunit">
    <text evidence="13">Component of the proteasome complex.</text>
</comment>
<dbReference type="PANTHER" id="PTHR32194">
    <property type="entry name" value="METALLOPROTEASE TLDD"/>
    <property type="match status" value="1"/>
</dbReference>
<dbReference type="InterPro" id="IPR029055">
    <property type="entry name" value="Ntn_hydrolases_N"/>
</dbReference>
<proteinExistence type="inferred from homology"/>
<evidence type="ECO:0000256" key="5">
    <source>
        <dbReference type="ARBA" id="ARBA00022801"/>
    </source>
</evidence>
<evidence type="ECO:0000256" key="8">
    <source>
        <dbReference type="ARBA" id="ARBA00023145"/>
    </source>
</evidence>
<dbReference type="SUPFAM" id="SSF56235">
    <property type="entry name" value="N-terminal nucleophile aminohydrolases (Ntn hydrolases)"/>
    <property type="match status" value="1"/>
</dbReference>
<dbReference type="PANTHER" id="PTHR32194:SF12">
    <property type="entry name" value="PROTEASOME SUBUNIT BETA"/>
    <property type="match status" value="1"/>
</dbReference>
<dbReference type="GO" id="GO:0004298">
    <property type="term" value="F:threonine-type endopeptidase activity"/>
    <property type="evidence" value="ECO:0007669"/>
    <property type="project" value="UniProtKB-KW"/>
</dbReference>
<evidence type="ECO:0000256" key="6">
    <source>
        <dbReference type="ARBA" id="ARBA00022859"/>
    </source>
</evidence>
<dbReference type="GO" id="GO:0002376">
    <property type="term" value="P:immune system process"/>
    <property type="evidence" value="ECO:0007669"/>
    <property type="project" value="UniProtKB-KW"/>
</dbReference>
<dbReference type="Pfam" id="PF00227">
    <property type="entry name" value="Proteasome"/>
    <property type="match status" value="1"/>
</dbReference>